<sequence length="948" mass="107070">MMTTLKRKERDKTSGKINVKRKTKRISELVGCLTARSHLLHSEPECTIIEICSAHSAHYILCTPNQLSMNYLNIGQCYKFMNLLRGSVVLKGSTVECFKLTCDTVVEEVNCGVRIYDPPHLENFTVIKGEVTDVNCELGICYLNRSNMVIFSTCSRVACLPIPTKEQTVTIFNVHRLKKEDNQTIYAMCVKSFMRIEGEDERKIPQPQLSPLLLSLGDAVRDYRLILWLQKCSIFLQNIFSDDFLLLYGIAKNQCKEFRSCLLQNVAKFILKQIKVERTSTLEEFMATDHKFRCGVLKEVMLPFQLRGLQQINEKYPDLEDEVNEEGDNVFWQYDVKKDTVNILIGVISLKSSNFRLTLNDASCSTPCLVFCNDNIEKLAKLQKKIVVVMEHNLIRERFSIPGENPPYQNLRYLLLSLDKVHIISAVDTNWKNSNLDDMHITRQPGGSDSQSAGLALNITEPNTSGGKRSIETIFMPSYSPAGKEKALRNYFSQFVLVQTKSSIVLRKDKVLPRCYLLVSLLGEMVKSATVPRSSHRNHSNKFIFINLENPLLKIIPFVTVNSVLEIRFPVDFDDNFFKKGLPLRFVEGLITMLPTICSVTLPPSAEVHLIIKPTDNLKFRDCFGIQQSLDEANYKELIDVMGYVVGRYHQDPRYEREKTNLKVNGFGVPGSKVIAVVVRDTPPESQTGTPVTLYMSNASSPMSVLQYPFGLVPGAKVICRRVVKVKPSSKASGVYFRSSLLTSVEIIDVVKSERNNEEEGMKDLWGLRGLLHSAQSAGNLGCTWITVSMASLIKFSINATCAACKHPVKKKVCTFRGCSASVGCTIYSQATILVNEFEAKPAYVFVPDNLVSKLLEDCEGLWENVITLAQFNGQLEYSQSKSFQGTSELLSLEERVFRQLCRCILKGKRFHLLCRQFRNKVDEKKYEDTSALYAVDISPISMVMAAS</sequence>
<keyword evidence="1" id="KW-1185">Reference proteome</keyword>
<evidence type="ECO:0000313" key="2">
    <source>
        <dbReference type="RefSeq" id="XP_026277439.1"/>
    </source>
</evidence>
<proteinExistence type="predicted"/>
<dbReference type="KEGG" id="foc:113205875"/>
<reference evidence="2" key="1">
    <citation type="submission" date="2025-08" db="UniProtKB">
        <authorList>
            <consortium name="RefSeq"/>
        </authorList>
    </citation>
    <scope>IDENTIFICATION</scope>
    <source>
        <tissue evidence="2">Whole organism</tissue>
    </source>
</reference>
<protein>
    <submittedName>
        <fullName evidence="2">Uncharacterized protein LOC113205875</fullName>
    </submittedName>
</protein>
<dbReference type="RefSeq" id="XP_026277439.1">
    <property type="nucleotide sequence ID" value="XM_026421654.2"/>
</dbReference>
<dbReference type="AlphaFoldDB" id="A0A6J1S8B5"/>
<gene>
    <name evidence="2" type="primary">LOC113205875</name>
</gene>
<evidence type="ECO:0000313" key="1">
    <source>
        <dbReference type="Proteomes" id="UP000504606"/>
    </source>
</evidence>
<name>A0A6J1S8B5_FRAOC</name>
<dbReference type="OrthoDB" id="8221715at2759"/>
<organism evidence="1 2">
    <name type="scientific">Frankliniella occidentalis</name>
    <name type="common">Western flower thrips</name>
    <name type="synonym">Euthrips occidentalis</name>
    <dbReference type="NCBI Taxonomy" id="133901"/>
    <lineage>
        <taxon>Eukaryota</taxon>
        <taxon>Metazoa</taxon>
        <taxon>Ecdysozoa</taxon>
        <taxon>Arthropoda</taxon>
        <taxon>Hexapoda</taxon>
        <taxon>Insecta</taxon>
        <taxon>Pterygota</taxon>
        <taxon>Neoptera</taxon>
        <taxon>Paraneoptera</taxon>
        <taxon>Thysanoptera</taxon>
        <taxon>Terebrantia</taxon>
        <taxon>Thripoidea</taxon>
        <taxon>Thripidae</taxon>
        <taxon>Frankliniella</taxon>
    </lineage>
</organism>
<dbReference type="Proteomes" id="UP000504606">
    <property type="component" value="Unplaced"/>
</dbReference>
<accession>A0A6J1S8B5</accession>
<dbReference type="GeneID" id="113205875"/>